<name>A0A2Z6QHY8_9GLOM</name>
<dbReference type="Gene3D" id="1.20.120.550">
    <property type="entry name" value="Membrane associated eicosanoid/glutathione metabolism-like domain"/>
    <property type="match status" value="1"/>
</dbReference>
<dbReference type="GO" id="GO:0016020">
    <property type="term" value="C:membrane"/>
    <property type="evidence" value="ECO:0007669"/>
    <property type="project" value="UniProtKB-SubCell"/>
</dbReference>
<dbReference type="Pfam" id="PF01124">
    <property type="entry name" value="MAPEG"/>
    <property type="match status" value="1"/>
</dbReference>
<comment type="subcellular location">
    <subcellularLocation>
        <location evidence="1">Membrane</location>
    </subcellularLocation>
</comment>
<evidence type="ECO:0000313" key="6">
    <source>
        <dbReference type="EMBL" id="GBB84421.1"/>
    </source>
</evidence>
<dbReference type="Proteomes" id="UP000615446">
    <property type="component" value="Unassembled WGS sequence"/>
</dbReference>
<keyword evidence="2 5" id="KW-0812">Transmembrane</keyword>
<dbReference type="SUPFAM" id="SSF161084">
    <property type="entry name" value="MAPEG domain-like"/>
    <property type="match status" value="1"/>
</dbReference>
<reference evidence="6 8" key="1">
    <citation type="submission" date="2017-11" db="EMBL/GenBank/DDBJ databases">
        <title>The genome of Rhizophagus clarus HR1 reveals common genetic basis of auxotrophy among arbuscular mycorrhizal fungi.</title>
        <authorList>
            <person name="Kobayashi Y."/>
        </authorList>
    </citation>
    <scope>NUCLEOTIDE SEQUENCE [LARGE SCALE GENOMIC DNA]</scope>
    <source>
        <strain evidence="6 8">HR1</strain>
    </source>
</reference>
<protein>
    <submittedName>
        <fullName evidence="6">Uncharacterized protein</fullName>
    </submittedName>
</protein>
<dbReference type="PANTHER" id="PTHR35371">
    <property type="entry name" value="INNER MEMBRANE PROTEIN"/>
    <property type="match status" value="1"/>
</dbReference>
<dbReference type="EMBL" id="BEXD01000114">
    <property type="protein sequence ID" value="GBB84421.1"/>
    <property type="molecule type" value="Genomic_DNA"/>
</dbReference>
<keyword evidence="3 5" id="KW-1133">Transmembrane helix</keyword>
<comment type="caution">
    <text evidence="6">The sequence shown here is derived from an EMBL/GenBank/DDBJ whole genome shotgun (WGS) entry which is preliminary data.</text>
</comment>
<dbReference type="AlphaFoldDB" id="A0A2Z6QHY8"/>
<dbReference type="PANTHER" id="PTHR35371:SF1">
    <property type="entry name" value="BLR7753 PROTEIN"/>
    <property type="match status" value="1"/>
</dbReference>
<dbReference type="OrthoDB" id="2122304at2759"/>
<dbReference type="InterPro" id="IPR001129">
    <property type="entry name" value="Membr-assoc_MAPEG"/>
</dbReference>
<feature type="transmembrane region" description="Helical" evidence="5">
    <location>
        <begin position="124"/>
        <end position="142"/>
    </location>
</feature>
<evidence type="ECO:0000256" key="2">
    <source>
        <dbReference type="ARBA" id="ARBA00022692"/>
    </source>
</evidence>
<evidence type="ECO:0000256" key="5">
    <source>
        <dbReference type="SAM" id="Phobius"/>
    </source>
</evidence>
<sequence>MTVNYSLYSLPAAVLVAYYPYYYKGYLVAKQTGNWNNISPRDNLNKAERQMTQDIWRKAKRCEAAHQNGLETFPIFATAVIAANITGVPTSTVNALSTSYIVSRIIYNSIYINNESTRLANFRTLVWAASMGISFSLYILAARKSSHR</sequence>
<accession>A0A2Z6QHY8</accession>
<evidence type="ECO:0000313" key="8">
    <source>
        <dbReference type="Proteomes" id="UP000247702"/>
    </source>
</evidence>
<evidence type="ECO:0000256" key="3">
    <source>
        <dbReference type="ARBA" id="ARBA00022989"/>
    </source>
</evidence>
<evidence type="ECO:0000256" key="1">
    <source>
        <dbReference type="ARBA" id="ARBA00004370"/>
    </source>
</evidence>
<dbReference type="InterPro" id="IPR023352">
    <property type="entry name" value="MAPEG-like_dom_sf"/>
</dbReference>
<evidence type="ECO:0000313" key="7">
    <source>
        <dbReference type="EMBL" id="GES85202.1"/>
    </source>
</evidence>
<evidence type="ECO:0000256" key="4">
    <source>
        <dbReference type="ARBA" id="ARBA00023136"/>
    </source>
</evidence>
<keyword evidence="8" id="KW-1185">Reference proteome</keyword>
<dbReference type="EMBL" id="BLAL01000089">
    <property type="protein sequence ID" value="GES85202.1"/>
    <property type="molecule type" value="Genomic_DNA"/>
</dbReference>
<gene>
    <name evidence="7" type="ORF">RCL2_001228800</name>
    <name evidence="6" type="ORF">RclHR1_01100013</name>
</gene>
<proteinExistence type="predicted"/>
<dbReference type="Proteomes" id="UP000247702">
    <property type="component" value="Unassembled WGS sequence"/>
</dbReference>
<keyword evidence="4 5" id="KW-0472">Membrane</keyword>
<organism evidence="6 8">
    <name type="scientific">Rhizophagus clarus</name>
    <dbReference type="NCBI Taxonomy" id="94130"/>
    <lineage>
        <taxon>Eukaryota</taxon>
        <taxon>Fungi</taxon>
        <taxon>Fungi incertae sedis</taxon>
        <taxon>Mucoromycota</taxon>
        <taxon>Glomeromycotina</taxon>
        <taxon>Glomeromycetes</taxon>
        <taxon>Glomerales</taxon>
        <taxon>Glomeraceae</taxon>
        <taxon>Rhizophagus</taxon>
    </lineage>
</organism>
<reference evidence="7" key="2">
    <citation type="submission" date="2019-10" db="EMBL/GenBank/DDBJ databases">
        <title>Conservation and host-specific expression of non-tandemly repeated heterogenous ribosome RNA gene in arbuscular mycorrhizal fungi.</title>
        <authorList>
            <person name="Maeda T."/>
            <person name="Kobayashi Y."/>
            <person name="Nakagawa T."/>
            <person name="Ezawa T."/>
            <person name="Yamaguchi K."/>
            <person name="Bino T."/>
            <person name="Nishimoto Y."/>
            <person name="Shigenobu S."/>
            <person name="Kawaguchi M."/>
        </authorList>
    </citation>
    <scope>NUCLEOTIDE SEQUENCE</scope>
    <source>
        <strain evidence="7">HR1</strain>
    </source>
</reference>